<keyword evidence="3" id="KW-1185">Reference proteome</keyword>
<organism evidence="2 3">
    <name type="scientific">Cryobacterium levicorallinum</name>
    <dbReference type="NCBI Taxonomy" id="995038"/>
    <lineage>
        <taxon>Bacteria</taxon>
        <taxon>Bacillati</taxon>
        <taxon>Actinomycetota</taxon>
        <taxon>Actinomycetes</taxon>
        <taxon>Micrococcales</taxon>
        <taxon>Microbacteriaceae</taxon>
        <taxon>Cryobacterium</taxon>
    </lineage>
</organism>
<evidence type="ECO:0008006" key="4">
    <source>
        <dbReference type="Google" id="ProtNLM"/>
    </source>
</evidence>
<sequence length="202" mass="21023">MRNPLRRRPLHAVVPSAVLLVSIGLLSGCMATPAPTDRSTPSAAAESTATPPVFASDEEALAAAEAAYTAYEALSDSITAQGGNDGDRIAVVASAAYLPKLLTGFEGFSETGLVSRGATTYDTASLIRNSMEPHGGVSIELYLCSDISSVQLFDASGADATPDKRTNRIPLQVGFISSAAAPSALLIDKEDVWSGRNFCQRS</sequence>
<keyword evidence="1" id="KW-0732">Signal</keyword>
<dbReference type="EMBL" id="FOPW01000010">
    <property type="protein sequence ID" value="SFH65798.1"/>
    <property type="molecule type" value="Genomic_DNA"/>
</dbReference>
<evidence type="ECO:0000256" key="1">
    <source>
        <dbReference type="SAM" id="SignalP"/>
    </source>
</evidence>
<evidence type="ECO:0000313" key="2">
    <source>
        <dbReference type="EMBL" id="SFH65798.1"/>
    </source>
</evidence>
<dbReference type="Proteomes" id="UP000199681">
    <property type="component" value="Unassembled WGS sequence"/>
</dbReference>
<protein>
    <recommendedName>
        <fullName evidence="4">Lipoprotein</fullName>
    </recommendedName>
</protein>
<feature type="chain" id="PRO_5045974181" description="Lipoprotein" evidence="1">
    <location>
        <begin position="32"/>
        <end position="202"/>
    </location>
</feature>
<accession>A0ABY1EFF3</accession>
<reference evidence="2 3" key="1">
    <citation type="submission" date="2016-10" db="EMBL/GenBank/DDBJ databases">
        <authorList>
            <person name="Varghese N."/>
            <person name="Submissions S."/>
        </authorList>
    </citation>
    <scope>NUCLEOTIDE SEQUENCE [LARGE SCALE GENOMIC DNA]</scope>
    <source>
        <strain evidence="2 3">GMCC 1.11211</strain>
    </source>
</reference>
<feature type="signal peptide" evidence="1">
    <location>
        <begin position="1"/>
        <end position="31"/>
    </location>
</feature>
<comment type="caution">
    <text evidence="2">The sequence shown here is derived from an EMBL/GenBank/DDBJ whole genome shotgun (WGS) entry which is preliminary data.</text>
</comment>
<name>A0ABY1EFF3_9MICO</name>
<dbReference type="PROSITE" id="PS51257">
    <property type="entry name" value="PROKAR_LIPOPROTEIN"/>
    <property type="match status" value="1"/>
</dbReference>
<evidence type="ECO:0000313" key="3">
    <source>
        <dbReference type="Proteomes" id="UP000199681"/>
    </source>
</evidence>
<gene>
    <name evidence="2" type="ORF">SAMN05216274_110142</name>
</gene>
<dbReference type="RefSeq" id="WP_134495667.1">
    <property type="nucleotide sequence ID" value="NZ_FOPW01000010.1"/>
</dbReference>
<proteinExistence type="predicted"/>